<dbReference type="GO" id="GO:0005886">
    <property type="term" value="C:plasma membrane"/>
    <property type="evidence" value="ECO:0007669"/>
    <property type="project" value="UniProtKB-SubCell"/>
</dbReference>
<proteinExistence type="predicted"/>
<evidence type="ECO:0000256" key="3">
    <source>
        <dbReference type="ARBA" id="ARBA00022670"/>
    </source>
</evidence>
<dbReference type="EMBL" id="CP000448">
    <property type="protein sequence ID" value="ABI69450.1"/>
    <property type="molecule type" value="Genomic_DNA"/>
</dbReference>
<keyword evidence="5" id="KW-0378">Hydrolase</keyword>
<accession>Q0AV04</accession>
<protein>
    <recommendedName>
        <fullName evidence="11">Exosortase/archaeosortase family protein</fullName>
    </recommendedName>
</protein>
<keyword evidence="7 8" id="KW-0472">Membrane</keyword>
<evidence type="ECO:0000256" key="2">
    <source>
        <dbReference type="ARBA" id="ARBA00022475"/>
    </source>
</evidence>
<name>Q0AV04_SYNWW</name>
<feature type="transmembrane region" description="Helical" evidence="8">
    <location>
        <begin position="229"/>
        <end position="250"/>
    </location>
</feature>
<feature type="transmembrane region" description="Helical" evidence="8">
    <location>
        <begin position="304"/>
        <end position="321"/>
    </location>
</feature>
<dbReference type="InterPro" id="IPR017541">
    <property type="entry name" value="Exosort-XrtG"/>
</dbReference>
<keyword evidence="6 8" id="KW-1133">Transmembrane helix</keyword>
<dbReference type="NCBIfam" id="TIGR04178">
    <property type="entry name" value="exo_archaeo"/>
    <property type="match status" value="1"/>
</dbReference>
<keyword evidence="4 8" id="KW-0812">Transmembrane</keyword>
<evidence type="ECO:0000313" key="9">
    <source>
        <dbReference type="EMBL" id="ABI69450.1"/>
    </source>
</evidence>
<dbReference type="GO" id="GO:0008233">
    <property type="term" value="F:peptidase activity"/>
    <property type="evidence" value="ECO:0007669"/>
    <property type="project" value="UniProtKB-KW"/>
</dbReference>
<evidence type="ECO:0000256" key="5">
    <source>
        <dbReference type="ARBA" id="ARBA00022801"/>
    </source>
</evidence>
<evidence type="ECO:0000256" key="8">
    <source>
        <dbReference type="SAM" id="Phobius"/>
    </source>
</evidence>
<feature type="transmembrane region" description="Helical" evidence="8">
    <location>
        <begin position="205"/>
        <end position="222"/>
    </location>
</feature>
<keyword evidence="10" id="KW-1185">Reference proteome</keyword>
<evidence type="ECO:0008006" key="11">
    <source>
        <dbReference type="Google" id="ProtNLM"/>
    </source>
</evidence>
<comment type="subcellular location">
    <subcellularLocation>
        <location evidence="1">Cell membrane</location>
        <topology evidence="1">Multi-pass membrane protein</topology>
    </subcellularLocation>
</comment>
<dbReference type="NCBIfam" id="TIGR03110">
    <property type="entry name" value="exosort_Gpos"/>
    <property type="match status" value="1"/>
</dbReference>
<evidence type="ECO:0000256" key="1">
    <source>
        <dbReference type="ARBA" id="ARBA00004651"/>
    </source>
</evidence>
<dbReference type="GO" id="GO:0006508">
    <property type="term" value="P:proteolysis"/>
    <property type="evidence" value="ECO:0007669"/>
    <property type="project" value="UniProtKB-KW"/>
</dbReference>
<gene>
    <name evidence="9" type="ordered locus">Swol_2159</name>
</gene>
<dbReference type="Proteomes" id="UP000001968">
    <property type="component" value="Chromosome"/>
</dbReference>
<dbReference type="OrthoDB" id="2078788at2"/>
<dbReference type="AlphaFoldDB" id="Q0AV04"/>
<dbReference type="InterPro" id="IPR026392">
    <property type="entry name" value="Exo/Archaeosortase_dom"/>
</dbReference>
<sequence>MNSWLKVLLGIILMLLLIWLFPPGSWLVPDLQLDGQFADWRGRTSLSDPAGDGRSGNDLKKISWATNENDGRLYFMIERYLPEPRSHRMESCLFFDLNSNGKYDDKVDKYAEIFYRPQGLQRGDVSVYLYSMEGDLKGKYTGRWGEGTGSTTSRLEFAIPMEDLEAYPAQFLRFYLADISGRSDRLPDQGDIQWAPFPVVSKSRPTIAVFFLLWLALTLFLYHHRLWVFYYIWAAVGLCCLLVLLFHASLVEYRLEQYTSLILHHTLDYLGIVTRIFDRSPGTLLVLIKIDSSWTTIAIDIENSGLLEICIIFSLIIFYPVQPWRKRIPAALGGALGIYLINLIRLLLVIVIIHSGGRNMSFIAHTLFGRLFFFLLAVALYWQLITRPSLEKIRRNVKND</sequence>
<evidence type="ECO:0000256" key="7">
    <source>
        <dbReference type="ARBA" id="ARBA00023136"/>
    </source>
</evidence>
<keyword evidence="3" id="KW-0645">Protease</keyword>
<keyword evidence="2" id="KW-1003">Cell membrane</keyword>
<evidence type="ECO:0000256" key="6">
    <source>
        <dbReference type="ARBA" id="ARBA00022989"/>
    </source>
</evidence>
<dbReference type="KEGG" id="swo:Swol_2159"/>
<evidence type="ECO:0000313" key="10">
    <source>
        <dbReference type="Proteomes" id="UP000001968"/>
    </source>
</evidence>
<dbReference type="HOGENOM" id="CLU_688730_0_0_9"/>
<dbReference type="STRING" id="335541.Swol_2159"/>
<dbReference type="eggNOG" id="ENOG502ZNKB">
    <property type="taxonomic scope" value="Bacteria"/>
</dbReference>
<feature type="transmembrane region" description="Helical" evidence="8">
    <location>
        <begin position="333"/>
        <end position="356"/>
    </location>
</feature>
<reference evidence="10" key="1">
    <citation type="journal article" date="2010" name="Environ. Microbiol.">
        <title>The genome of Syntrophomonas wolfei: new insights into syntrophic metabolism and biohydrogen production.</title>
        <authorList>
            <person name="Sieber J.R."/>
            <person name="Sims D.R."/>
            <person name="Han C."/>
            <person name="Kim E."/>
            <person name="Lykidis A."/>
            <person name="Lapidus A.L."/>
            <person name="McDonnald E."/>
            <person name="Rohlin L."/>
            <person name="Culley D.E."/>
            <person name="Gunsalus R."/>
            <person name="McInerney M.J."/>
        </authorList>
    </citation>
    <scope>NUCLEOTIDE SEQUENCE [LARGE SCALE GENOMIC DNA]</scope>
    <source>
        <strain evidence="10">DSM 2245B / Goettingen</strain>
    </source>
</reference>
<evidence type="ECO:0000256" key="4">
    <source>
        <dbReference type="ARBA" id="ARBA00022692"/>
    </source>
</evidence>
<organism evidence="9 10">
    <name type="scientific">Syntrophomonas wolfei subsp. wolfei (strain DSM 2245B / Goettingen)</name>
    <dbReference type="NCBI Taxonomy" id="335541"/>
    <lineage>
        <taxon>Bacteria</taxon>
        <taxon>Bacillati</taxon>
        <taxon>Bacillota</taxon>
        <taxon>Clostridia</taxon>
        <taxon>Eubacteriales</taxon>
        <taxon>Syntrophomonadaceae</taxon>
        <taxon>Syntrophomonas</taxon>
    </lineage>
</organism>
<feature type="transmembrane region" description="Helical" evidence="8">
    <location>
        <begin position="362"/>
        <end position="385"/>
    </location>
</feature>